<reference evidence="1" key="1">
    <citation type="submission" date="2024-06" db="EMBL/GenBank/DDBJ databases">
        <title>Genomic Encyclopedia of Type Strains, Phase IV (KMG-IV): sequencing the most valuable type-strain genomes for metagenomic binning, comparative biology and taxonomic classification.</title>
        <authorList>
            <person name="Goeker M."/>
        </authorList>
    </citation>
    <scope>NUCLEOTIDE SEQUENCE</scope>
    <source>
        <strain evidence="1">SJCon</strain>
    </source>
</reference>
<sequence length="538" mass="60233">MGVATTVSSLREKPAGRRRYSQEQKDQFFAALDRVQNVSAAARELGFNVMTCHQWIRKAGLPRGKVRKQSVHRKYTARQKEQFFAVFDRLKSTTEAAKELGLNPNTCAAWVRKAGLKGQGKPGTGPHPGRDEFSRLRNAGVSRRKAAAAVGIHLRTAEEWDQGIRKSGGRRIYPDGRVVDYKRGVITMTSAAGTTETVQVPVAALEKPIHPRYLNVKERELIRDLQAAGSSVRAIAHALGRSPSTVSRELARNTDPRMGYLPHGAHRKATARRARPKTAKLAGESDLRKYVKDKLLLRWSPEQISHTLVEEFPDNPEMRVSPETIYQALYLQARGGLKREVQAALRTGRTRRKPHATADQRTPRFTDPMIMISERPPEIEDRAIPGHWEGDLITGAHNQSAIATLVERTTRYLMLVHLPKDHSASTVRDGLIKTMATLPAHLRGSLTWDQGSEMAAHKSFTLATDMQVYFCDPASPWQRGSNENTNGLLRQYFPKGTDLSVFGPEDLEHVAQELNGRPRKTLGWKTPAERLRDLLLTT</sequence>
<name>A0ACC6TL80_9MICC</name>
<comment type="caution">
    <text evidence="1">The sequence shown here is derived from an EMBL/GenBank/DDBJ whole genome shotgun (WGS) entry which is preliminary data.</text>
</comment>
<proteinExistence type="predicted"/>
<keyword evidence="2" id="KW-1185">Reference proteome</keyword>
<evidence type="ECO:0000313" key="2">
    <source>
        <dbReference type="Proteomes" id="UP001549207"/>
    </source>
</evidence>
<evidence type="ECO:0000313" key="1">
    <source>
        <dbReference type="EMBL" id="MET3774445.1"/>
    </source>
</evidence>
<protein>
    <submittedName>
        <fullName evidence="1">IS30 family transposase</fullName>
    </submittedName>
</protein>
<accession>A0ACC6TL80</accession>
<dbReference type="EMBL" id="JBEPNJ010000041">
    <property type="protein sequence ID" value="MET3774445.1"/>
    <property type="molecule type" value="Genomic_DNA"/>
</dbReference>
<dbReference type="Proteomes" id="UP001549207">
    <property type="component" value="Unassembled WGS sequence"/>
</dbReference>
<organism evidence="1 2">
    <name type="scientific">Arthrobacter nitrophenolicus</name>
    <dbReference type="NCBI Taxonomy" id="683150"/>
    <lineage>
        <taxon>Bacteria</taxon>
        <taxon>Bacillati</taxon>
        <taxon>Actinomycetota</taxon>
        <taxon>Actinomycetes</taxon>
        <taxon>Micrococcales</taxon>
        <taxon>Micrococcaceae</taxon>
        <taxon>Arthrobacter</taxon>
    </lineage>
</organism>
<gene>
    <name evidence="1" type="ORF">ABIC98_004123</name>
</gene>